<organism evidence="3 4">
    <name type="scientific">Streptomyces lividans 1326</name>
    <dbReference type="NCBI Taxonomy" id="1200984"/>
    <lineage>
        <taxon>Bacteria</taxon>
        <taxon>Bacillati</taxon>
        <taxon>Actinomycetota</taxon>
        <taxon>Actinomycetes</taxon>
        <taxon>Kitasatosporales</taxon>
        <taxon>Streptomycetaceae</taxon>
        <taxon>Streptomyces</taxon>
    </lineage>
</organism>
<feature type="domain" description="DUF317" evidence="2">
    <location>
        <begin position="54"/>
        <end position="108"/>
    </location>
</feature>
<dbReference type="InterPro" id="IPR005523">
    <property type="entry name" value="DUF317_SPDY"/>
</dbReference>
<evidence type="ECO:0000313" key="4">
    <source>
        <dbReference type="Proteomes" id="UP000014062"/>
    </source>
</evidence>
<dbReference type="AlphaFoldDB" id="A0A7U9HAK9"/>
<feature type="region of interest" description="Disordered" evidence="1">
    <location>
        <begin position="240"/>
        <end position="263"/>
    </location>
</feature>
<evidence type="ECO:0000256" key="1">
    <source>
        <dbReference type="SAM" id="MobiDB-lite"/>
    </source>
</evidence>
<reference evidence="4" key="1">
    <citation type="journal article" date="2013" name="Genome Biol. Evol.">
        <title>The genome sequence of Streptomyces lividans 66 reveals a novel tRNA-dependent peptide biosynthetic system within a metal-related genomic island.</title>
        <authorList>
            <person name="Cruz-Morales P."/>
            <person name="Vijgenboom E."/>
            <person name="Iruegas-Bocardo F."/>
            <person name="Girard G."/>
            <person name="Yanez-Guerra L.A."/>
            <person name="Ramos-Aboites H.E."/>
            <person name="Pernodet J.L."/>
            <person name="Anne J."/>
            <person name="van Wezel G.P."/>
            <person name="Barona-Gomez F."/>
        </authorList>
    </citation>
    <scope>NUCLEOTIDE SEQUENCE [LARGE SCALE GENOMIC DNA]</scope>
    <source>
        <strain evidence="4">1326</strain>
    </source>
</reference>
<dbReference type="EMBL" id="CM001889">
    <property type="protein sequence ID" value="EOY45731.1"/>
    <property type="molecule type" value="Genomic_DNA"/>
</dbReference>
<evidence type="ECO:0000259" key="2">
    <source>
        <dbReference type="Pfam" id="PF03771"/>
    </source>
</evidence>
<protein>
    <recommendedName>
        <fullName evidence="2">DUF317 domain-containing protein</fullName>
    </recommendedName>
</protein>
<name>A0A7U9HAK9_STRLI</name>
<feature type="domain" description="DUF317" evidence="2">
    <location>
        <begin position="139"/>
        <end position="198"/>
    </location>
</feature>
<proteinExistence type="predicted"/>
<evidence type="ECO:0000313" key="3">
    <source>
        <dbReference type="EMBL" id="EOY45731.1"/>
    </source>
</evidence>
<dbReference type="Proteomes" id="UP000014062">
    <property type="component" value="Chromosome"/>
</dbReference>
<gene>
    <name evidence="3" type="ORF">SLI_1014</name>
</gene>
<sequence length="263" mass="28385">MTMPSTADSVEVDFITPRHLAGGGDPAWITVPLHRACGWSHGLDPLMPRVLLSSPDQKALLRLEPNPDDQWWTLQHTAEAGRPAWYASFGARTPVELIAAVTDALTAPVTPAGESCDPFEPLRQTAWSAPTIGADGLVSPDGTAYVQRLGSEEEPGAWFVTATLGPDRRPVWQARFGTHTPARLVTAFTAALTDSHPVYRTAGEQKLPTLDPHLVTRRFLDVPAVYLAAALEDRVRSLAARPAGTPTAPIPARHSPPQRGHSR</sequence>
<accession>A0A7U9HAK9</accession>
<dbReference type="Pfam" id="PF03771">
    <property type="entry name" value="SPDY"/>
    <property type="match status" value="2"/>
</dbReference>